<proteinExistence type="predicted"/>
<gene>
    <name evidence="1" type="ORF">Lalb_Chr11g0069961</name>
</gene>
<protein>
    <submittedName>
        <fullName evidence="1">Uncharacterized protein</fullName>
    </submittedName>
</protein>
<dbReference type="EMBL" id="WOCE01000011">
    <property type="protein sequence ID" value="KAE9604307.1"/>
    <property type="molecule type" value="Genomic_DNA"/>
</dbReference>
<evidence type="ECO:0000313" key="1">
    <source>
        <dbReference type="EMBL" id="KAE9604307.1"/>
    </source>
</evidence>
<dbReference type="AlphaFoldDB" id="A0A6A4PRS2"/>
<name>A0A6A4PRS2_LUPAL</name>
<dbReference type="Proteomes" id="UP000447434">
    <property type="component" value="Chromosome 11"/>
</dbReference>
<reference evidence="2" key="1">
    <citation type="journal article" date="2020" name="Nat. Commun.">
        <title>Genome sequence of the cluster root forming white lupin.</title>
        <authorList>
            <person name="Hufnagel B."/>
            <person name="Marques A."/>
            <person name="Soriano A."/>
            <person name="Marques L."/>
            <person name="Divol F."/>
            <person name="Doumas P."/>
            <person name="Sallet E."/>
            <person name="Mancinotti D."/>
            <person name="Carrere S."/>
            <person name="Marande W."/>
            <person name="Arribat S."/>
            <person name="Keller J."/>
            <person name="Huneau C."/>
            <person name="Blein T."/>
            <person name="Aime D."/>
            <person name="Laguerre M."/>
            <person name="Taylor J."/>
            <person name="Schubert V."/>
            <person name="Nelson M."/>
            <person name="Geu-Flores F."/>
            <person name="Crespi M."/>
            <person name="Gallardo-Guerrero K."/>
            <person name="Delaux P.-M."/>
            <person name="Salse J."/>
            <person name="Berges H."/>
            <person name="Guyot R."/>
            <person name="Gouzy J."/>
            <person name="Peret B."/>
        </authorList>
    </citation>
    <scope>NUCLEOTIDE SEQUENCE [LARGE SCALE GENOMIC DNA]</scope>
    <source>
        <strain evidence="2">cv. Amiga</strain>
    </source>
</reference>
<organism evidence="1 2">
    <name type="scientific">Lupinus albus</name>
    <name type="common">White lupine</name>
    <name type="synonym">Lupinus termis</name>
    <dbReference type="NCBI Taxonomy" id="3870"/>
    <lineage>
        <taxon>Eukaryota</taxon>
        <taxon>Viridiplantae</taxon>
        <taxon>Streptophyta</taxon>
        <taxon>Embryophyta</taxon>
        <taxon>Tracheophyta</taxon>
        <taxon>Spermatophyta</taxon>
        <taxon>Magnoliopsida</taxon>
        <taxon>eudicotyledons</taxon>
        <taxon>Gunneridae</taxon>
        <taxon>Pentapetalae</taxon>
        <taxon>rosids</taxon>
        <taxon>fabids</taxon>
        <taxon>Fabales</taxon>
        <taxon>Fabaceae</taxon>
        <taxon>Papilionoideae</taxon>
        <taxon>50 kb inversion clade</taxon>
        <taxon>genistoids sensu lato</taxon>
        <taxon>core genistoids</taxon>
        <taxon>Genisteae</taxon>
        <taxon>Lupinus</taxon>
    </lineage>
</organism>
<keyword evidence="2" id="KW-1185">Reference proteome</keyword>
<accession>A0A6A4PRS2</accession>
<comment type="caution">
    <text evidence="1">The sequence shown here is derived from an EMBL/GenBank/DDBJ whole genome shotgun (WGS) entry which is preliminary data.</text>
</comment>
<evidence type="ECO:0000313" key="2">
    <source>
        <dbReference type="Proteomes" id="UP000447434"/>
    </source>
</evidence>
<sequence>MIMDELVSHQGYITTRVDALQAQNQQVWNDIMMISNRLDHMDIDDDKSEAF</sequence>